<proteinExistence type="predicted"/>
<dbReference type="Proteomes" id="UP001055167">
    <property type="component" value="Unassembled WGS sequence"/>
</dbReference>
<evidence type="ECO:0000313" key="2">
    <source>
        <dbReference type="EMBL" id="GJD51278.1"/>
    </source>
</evidence>
<gene>
    <name evidence="2" type="ORF">OPKNFCMD_4032</name>
</gene>
<organism evidence="2 3">
    <name type="scientific">Methylobacterium crusticola</name>
    <dbReference type="NCBI Taxonomy" id="1697972"/>
    <lineage>
        <taxon>Bacteria</taxon>
        <taxon>Pseudomonadati</taxon>
        <taxon>Pseudomonadota</taxon>
        <taxon>Alphaproteobacteria</taxon>
        <taxon>Hyphomicrobiales</taxon>
        <taxon>Methylobacteriaceae</taxon>
        <taxon>Methylobacterium</taxon>
    </lineage>
</organism>
<dbReference type="InterPro" id="IPR009061">
    <property type="entry name" value="DNA-bd_dom_put_sf"/>
</dbReference>
<dbReference type="InterPro" id="IPR041657">
    <property type="entry name" value="HTH_17"/>
</dbReference>
<reference evidence="2" key="2">
    <citation type="submission" date="2021-08" db="EMBL/GenBank/DDBJ databases">
        <authorList>
            <person name="Tani A."/>
            <person name="Ola A."/>
            <person name="Ogura Y."/>
            <person name="Katsura K."/>
            <person name="Hayashi T."/>
        </authorList>
    </citation>
    <scope>NUCLEOTIDE SEQUENCE</scope>
    <source>
        <strain evidence="2">KCTC 52305</strain>
    </source>
</reference>
<dbReference type="EMBL" id="BPQH01000012">
    <property type="protein sequence ID" value="GJD51278.1"/>
    <property type="molecule type" value="Genomic_DNA"/>
</dbReference>
<keyword evidence="3" id="KW-1185">Reference proteome</keyword>
<evidence type="ECO:0000313" key="3">
    <source>
        <dbReference type="Proteomes" id="UP001055167"/>
    </source>
</evidence>
<accession>A0ABQ4R0S7</accession>
<name>A0ABQ4R0S7_9HYPH</name>
<dbReference type="RefSeq" id="WP_128565412.1">
    <property type="nucleotide sequence ID" value="NZ_BPQH01000012.1"/>
</dbReference>
<dbReference type="Pfam" id="PF12728">
    <property type="entry name" value="HTH_17"/>
    <property type="match status" value="1"/>
</dbReference>
<dbReference type="SUPFAM" id="SSF46955">
    <property type="entry name" value="Putative DNA-binding domain"/>
    <property type="match status" value="1"/>
</dbReference>
<reference evidence="2" key="1">
    <citation type="journal article" date="2021" name="Front. Microbiol.">
        <title>Comprehensive Comparative Genomics and Phenotyping of Methylobacterium Species.</title>
        <authorList>
            <person name="Alessa O."/>
            <person name="Ogura Y."/>
            <person name="Fujitani Y."/>
            <person name="Takami H."/>
            <person name="Hayashi T."/>
            <person name="Sahin N."/>
            <person name="Tani A."/>
        </authorList>
    </citation>
    <scope>NUCLEOTIDE SEQUENCE</scope>
    <source>
        <strain evidence="2">KCTC 52305</strain>
    </source>
</reference>
<comment type="caution">
    <text evidence="2">The sequence shown here is derived from an EMBL/GenBank/DDBJ whole genome shotgun (WGS) entry which is preliminary data.</text>
</comment>
<evidence type="ECO:0000259" key="1">
    <source>
        <dbReference type="Pfam" id="PF12728"/>
    </source>
</evidence>
<protein>
    <recommendedName>
        <fullName evidence="1">Helix-turn-helix domain-containing protein</fullName>
    </recommendedName>
</protein>
<feature type="domain" description="Helix-turn-helix" evidence="1">
    <location>
        <begin position="8"/>
        <end position="54"/>
    </location>
</feature>
<sequence>MAARNTLEAAQYLGVSESYLNQLRVRGDGPTFYKYGRRVSYETNDLDLWKESRRRRSTSEYKKEAA</sequence>